<dbReference type="InterPro" id="IPR002252">
    <property type="entry name" value="Glyco_hydro_36"/>
</dbReference>
<dbReference type="InterPro" id="IPR031704">
    <property type="entry name" value="Glyco_hydro_36_N"/>
</dbReference>
<feature type="binding site" evidence="7">
    <location>
        <position position="416"/>
    </location>
    <ligand>
        <name>substrate</name>
    </ligand>
</feature>
<keyword evidence="4 5" id="KW-0326">Glycosidase</keyword>
<evidence type="ECO:0000256" key="7">
    <source>
        <dbReference type="PIRSR" id="PIRSR005536-2"/>
    </source>
</evidence>
<dbReference type="Gene3D" id="2.60.40.1180">
    <property type="entry name" value="Golgi alpha-mannosidase II"/>
    <property type="match status" value="1"/>
</dbReference>
<feature type="active site" description="Proton donor" evidence="6">
    <location>
        <position position="516"/>
    </location>
</feature>
<comment type="catalytic activity">
    <reaction evidence="1 5">
        <text>Hydrolysis of terminal, non-reducing alpha-D-galactose residues in alpha-D-galactosides, including galactose oligosaccharides, galactomannans and galactolipids.</text>
        <dbReference type="EC" id="3.2.1.22"/>
    </reaction>
</comment>
<dbReference type="Proteomes" id="UP000011864">
    <property type="component" value="Chromosome"/>
</dbReference>
<evidence type="ECO:0000256" key="6">
    <source>
        <dbReference type="PIRSR" id="PIRSR005536-1"/>
    </source>
</evidence>
<organism evidence="10 11">
    <name type="scientific">Paraglaciecola psychrophila 170</name>
    <dbReference type="NCBI Taxonomy" id="1129794"/>
    <lineage>
        <taxon>Bacteria</taxon>
        <taxon>Pseudomonadati</taxon>
        <taxon>Pseudomonadota</taxon>
        <taxon>Gammaproteobacteria</taxon>
        <taxon>Alteromonadales</taxon>
        <taxon>Alteromonadaceae</taxon>
        <taxon>Paraglaciecola</taxon>
    </lineage>
</organism>
<dbReference type="STRING" id="1129794.C427_0895"/>
<dbReference type="SUPFAM" id="SSF51445">
    <property type="entry name" value="(Trans)glycosidases"/>
    <property type="match status" value="1"/>
</dbReference>
<dbReference type="FunFam" id="3.20.20.70:FF:000118">
    <property type="entry name" value="Alpha-galactosidase"/>
    <property type="match status" value="1"/>
</dbReference>
<dbReference type="InterPro" id="IPR031705">
    <property type="entry name" value="Glyco_hydro_36_C"/>
</dbReference>
<sequence>MTNSPHNYISLTGRNSSLVIDCNNDAPQIMYWREKLSAQSTGQMMSTLRLRQEAPASPMKEIRRSLTPTTGQGYTGHPGLSLHGETDQWSVLTEISKVECVAPNHYKITNIDTSRNLQVVHTLNMDAETDVLAISTELKNNSNSAIHVDWCAAATFPIPSYFKHIIGFEGHWAGEFQEHHLEQNFGSYVRENRRGRTSHDSFPGLIMRTKATDQLKGEAYGFHLGWSGNHKIIAEKMGDGRAYVQMGELLLPGEIILQQGQTYSSPTLYASYTSKGLSALSQQYHQYVRKHLIRPSVKNKPRPVHYNTWEGIYFNHDVTVLKDLATRAAAIGAERFVLDDGWFIGRDDDTAGLGDWYVDKKYYPQGLTPLIDHVKAQGLEFGLWFEPEMVNPNSNLFRAHPDWILGTPPNPQVGFRNQLVLDLSRQAVFDYLFERIHSLLAEYDISYIKWDMNRDLNHPGDANGKPAVHNQTRAFYQLLAKLKSAHPKVEIESCASGGGRADYGVLAHTDRIWTSDSNDALERLKIQKGFSYFFPAELMGSHVGPRDCHITHRNINMAMRASVTLFGHMGMEMDLRELTDEETVELKAMVQLYKKHRQLVHSGDLFRLELPDYMHGLGIVAQDKSEALFSYSLIACSSASLPDQFHFAGLEKQAVYQLDIVWPIKSGGCWPKASIFNFKTHLPDVDGKQFSGEVLMQLGMQLPLLTPQSSLIFHLNKVN</sequence>
<dbReference type="CDD" id="cd14791">
    <property type="entry name" value="GH36"/>
    <property type="match status" value="1"/>
</dbReference>
<dbReference type="InterPro" id="IPR038417">
    <property type="entry name" value="Alpga-gal_N_sf"/>
</dbReference>
<feature type="binding site" evidence="7">
    <location>
        <begin position="339"/>
        <end position="340"/>
    </location>
    <ligand>
        <name>substrate</name>
    </ligand>
</feature>
<dbReference type="InterPro" id="IPR013780">
    <property type="entry name" value="Glyco_hydro_b"/>
</dbReference>
<name>K7AV02_9ALTE</name>
<evidence type="ECO:0000313" key="11">
    <source>
        <dbReference type="Proteomes" id="UP000011864"/>
    </source>
</evidence>
<dbReference type="EC" id="3.2.1.22" evidence="2 5"/>
<dbReference type="InterPro" id="IPR017853">
    <property type="entry name" value="GH"/>
</dbReference>
<dbReference type="Pfam" id="PF02065">
    <property type="entry name" value="Melibiase"/>
    <property type="match status" value="1"/>
</dbReference>
<protein>
    <recommendedName>
        <fullName evidence="2 5">Alpha-galactosidase</fullName>
        <ecNumber evidence="2 5">3.2.1.22</ecNumber>
    </recommendedName>
</protein>
<evidence type="ECO:0000259" key="8">
    <source>
        <dbReference type="Pfam" id="PF16874"/>
    </source>
</evidence>
<evidence type="ECO:0000259" key="9">
    <source>
        <dbReference type="Pfam" id="PF16875"/>
    </source>
</evidence>
<evidence type="ECO:0000256" key="1">
    <source>
        <dbReference type="ARBA" id="ARBA00001255"/>
    </source>
</evidence>
<dbReference type="KEGG" id="gps:C427_0895"/>
<dbReference type="OrthoDB" id="9758822at2"/>
<feature type="binding site" evidence="7">
    <location>
        <position position="494"/>
    </location>
    <ligand>
        <name>substrate</name>
    </ligand>
</feature>
<dbReference type="HOGENOM" id="CLU_009640_3_1_6"/>
<dbReference type="EMBL" id="CP003837">
    <property type="protein sequence ID" value="AGH43004.1"/>
    <property type="molecule type" value="Genomic_DNA"/>
</dbReference>
<keyword evidence="3 5" id="KW-0378">Hydrolase</keyword>
<reference evidence="10 11" key="1">
    <citation type="journal article" date="2013" name="Genome Announc.">
        <title>Complete Genome Sequence of Glaciecola psychrophila Strain 170T.</title>
        <authorList>
            <person name="Yin J."/>
            <person name="Chen J."/>
            <person name="Liu G."/>
            <person name="Yu Y."/>
            <person name="Song L."/>
            <person name="Wang X."/>
            <person name="Qu X."/>
        </authorList>
    </citation>
    <scope>NUCLEOTIDE SEQUENCE [LARGE SCALE GENOMIC DNA]</scope>
    <source>
        <strain evidence="10 11">170</strain>
    </source>
</reference>
<dbReference type="RefSeq" id="WP_007640729.1">
    <property type="nucleotide sequence ID" value="NC_020514.1"/>
</dbReference>
<accession>K7AV02</accession>
<feature type="binding site" evidence="7">
    <location>
        <begin position="449"/>
        <end position="453"/>
    </location>
    <ligand>
        <name>substrate</name>
    </ligand>
</feature>
<dbReference type="InterPro" id="IPR013785">
    <property type="entry name" value="Aldolase_TIM"/>
</dbReference>
<dbReference type="PRINTS" id="PR00743">
    <property type="entry name" value="GLHYDRLASE36"/>
</dbReference>
<dbReference type="PATRIC" id="fig|1129794.4.peg.881"/>
<dbReference type="Pfam" id="PF16874">
    <property type="entry name" value="Glyco_hydro_36C"/>
    <property type="match status" value="1"/>
</dbReference>
<dbReference type="Gene3D" id="2.70.98.60">
    <property type="entry name" value="alpha-galactosidase from lactobacil brevis"/>
    <property type="match status" value="1"/>
</dbReference>
<dbReference type="PIRSF" id="PIRSF005536">
    <property type="entry name" value="Agal"/>
    <property type="match status" value="1"/>
</dbReference>
<dbReference type="PANTHER" id="PTHR43053:SF3">
    <property type="entry name" value="ALPHA-GALACTOSIDASE C-RELATED"/>
    <property type="match status" value="1"/>
</dbReference>
<dbReference type="Gene3D" id="3.20.20.70">
    <property type="entry name" value="Aldolase class I"/>
    <property type="match status" value="1"/>
</dbReference>
<feature type="domain" description="Glycosyl hydrolase family 36 C-terminal" evidence="8">
    <location>
        <begin position="619"/>
        <end position="715"/>
    </location>
</feature>
<dbReference type="GO" id="GO:0016052">
    <property type="term" value="P:carbohydrate catabolic process"/>
    <property type="evidence" value="ECO:0007669"/>
    <property type="project" value="InterPro"/>
</dbReference>
<dbReference type="PANTHER" id="PTHR43053">
    <property type="entry name" value="GLYCOSIDASE FAMILY 31"/>
    <property type="match status" value="1"/>
</dbReference>
<dbReference type="AlphaFoldDB" id="K7AV02"/>
<dbReference type="InterPro" id="IPR050985">
    <property type="entry name" value="Alpha-glycosidase_related"/>
</dbReference>
<feature type="binding site" evidence="7">
    <location>
        <position position="172"/>
    </location>
    <ligand>
        <name>substrate</name>
    </ligand>
</feature>
<dbReference type="eggNOG" id="COG3345">
    <property type="taxonomic scope" value="Bacteria"/>
</dbReference>
<comment type="similarity">
    <text evidence="5">Belongs to the glycosyl hydrolase.</text>
</comment>
<evidence type="ECO:0000313" key="10">
    <source>
        <dbReference type="EMBL" id="AGH43004.1"/>
    </source>
</evidence>
<feature type="domain" description="Glycosyl hydrolase family 36 N-terminal" evidence="9">
    <location>
        <begin position="26"/>
        <end position="257"/>
    </location>
</feature>
<feature type="active site" description="Nucleophile" evidence="6">
    <location>
        <position position="451"/>
    </location>
</feature>
<evidence type="ECO:0000256" key="3">
    <source>
        <dbReference type="ARBA" id="ARBA00022801"/>
    </source>
</evidence>
<keyword evidence="11" id="KW-1185">Reference proteome</keyword>
<evidence type="ECO:0000256" key="2">
    <source>
        <dbReference type="ARBA" id="ARBA00012755"/>
    </source>
</evidence>
<evidence type="ECO:0000256" key="5">
    <source>
        <dbReference type="PIRNR" id="PIRNR005536"/>
    </source>
</evidence>
<evidence type="ECO:0000256" key="4">
    <source>
        <dbReference type="ARBA" id="ARBA00023295"/>
    </source>
</evidence>
<gene>
    <name evidence="10" type="ORF">C427_0895</name>
</gene>
<dbReference type="Pfam" id="PF16875">
    <property type="entry name" value="Glyco_hydro_36N"/>
    <property type="match status" value="1"/>
</dbReference>
<feature type="binding site" evidence="7">
    <location>
        <position position="516"/>
    </location>
    <ligand>
        <name>substrate</name>
    </ligand>
</feature>
<dbReference type="GO" id="GO:0004557">
    <property type="term" value="F:alpha-galactosidase activity"/>
    <property type="evidence" value="ECO:0007669"/>
    <property type="project" value="UniProtKB-UniRule"/>
</dbReference>
<proteinExistence type="inferred from homology"/>